<proteinExistence type="inferred from homology"/>
<comment type="similarity">
    <text evidence="1">Belongs to the carbohydrate kinase PfkB family.</text>
</comment>
<organism evidence="5">
    <name type="scientific">uncultured marine thaumarchaeote KM3_75_C11</name>
    <dbReference type="NCBI Taxonomy" id="1456278"/>
    <lineage>
        <taxon>Archaea</taxon>
        <taxon>Nitrososphaerota</taxon>
        <taxon>environmental samples</taxon>
    </lineage>
</organism>
<accession>A0A075HSJ3</accession>
<sequence>MKLDIFSHCVIDTIHLNNSKYVVPGGPACYCSLTSRALKFDVTLHTKFGSDFSLAGYLSEQKIKLEDAMSDKLTTQFTLEILGSERTLFLENQCESINDVSLDSDSVLISPVFDEISNEIFMKIKRNTNFVLLDPQGFLRRKDSENKIYLENTQLDFSYISAIKTNPEELKCITGGYEDDNMKILQKNGIDSVILTDKQNISVLSKDKIYSIKLPNINLYDTTGVGDIFSAAFCCTMIKENDILWALSFAGGAAQAALDSKKIGLEKIPPKGAIETNAYYFYNTVKFRQI</sequence>
<evidence type="ECO:0000256" key="2">
    <source>
        <dbReference type="ARBA" id="ARBA00022679"/>
    </source>
</evidence>
<dbReference type="SUPFAM" id="SSF53613">
    <property type="entry name" value="Ribokinase-like"/>
    <property type="match status" value="1"/>
</dbReference>
<evidence type="ECO:0000313" key="5">
    <source>
        <dbReference type="EMBL" id="AIF16868.1"/>
    </source>
</evidence>
<dbReference type="EMBL" id="KF901066">
    <property type="protein sequence ID" value="AIF16868.1"/>
    <property type="molecule type" value="Genomic_DNA"/>
</dbReference>
<name>A0A075HSJ3_9ARCH</name>
<protein>
    <submittedName>
        <fullName evidence="5">Ribokinase-like domain-containing protein</fullName>
    </submittedName>
</protein>
<evidence type="ECO:0000256" key="1">
    <source>
        <dbReference type="ARBA" id="ARBA00010688"/>
    </source>
</evidence>
<evidence type="ECO:0000256" key="3">
    <source>
        <dbReference type="ARBA" id="ARBA00022777"/>
    </source>
</evidence>
<dbReference type="AlphaFoldDB" id="A0A075HSJ3"/>
<feature type="domain" description="Carbohydrate kinase PfkB" evidence="4">
    <location>
        <begin position="153"/>
        <end position="261"/>
    </location>
</feature>
<dbReference type="Gene3D" id="3.40.1190.20">
    <property type="match status" value="1"/>
</dbReference>
<dbReference type="GO" id="GO:0016301">
    <property type="term" value="F:kinase activity"/>
    <property type="evidence" value="ECO:0007669"/>
    <property type="project" value="UniProtKB-KW"/>
</dbReference>
<dbReference type="InterPro" id="IPR011611">
    <property type="entry name" value="PfkB_dom"/>
</dbReference>
<keyword evidence="3 5" id="KW-0418">Kinase</keyword>
<reference evidence="5" key="1">
    <citation type="journal article" date="2014" name="Genome Biol. Evol.">
        <title>Pangenome evidence for extensive interdomain horizontal transfer affecting lineage core and shell genes in uncultured planktonic thaumarchaeota and euryarchaeota.</title>
        <authorList>
            <person name="Deschamps P."/>
            <person name="Zivanovic Y."/>
            <person name="Moreira D."/>
            <person name="Rodriguez-Valera F."/>
            <person name="Lopez-Garcia P."/>
        </authorList>
    </citation>
    <scope>NUCLEOTIDE SEQUENCE</scope>
</reference>
<dbReference type="PANTHER" id="PTHR43085">
    <property type="entry name" value="HEXOKINASE FAMILY MEMBER"/>
    <property type="match status" value="1"/>
</dbReference>
<dbReference type="PANTHER" id="PTHR43085:SF57">
    <property type="entry name" value="CARBOHYDRATE KINASE PFKB DOMAIN-CONTAINING PROTEIN"/>
    <property type="match status" value="1"/>
</dbReference>
<dbReference type="InterPro" id="IPR050306">
    <property type="entry name" value="PfkB_Carbo_kinase"/>
</dbReference>
<evidence type="ECO:0000259" key="4">
    <source>
        <dbReference type="Pfam" id="PF00294"/>
    </source>
</evidence>
<keyword evidence="2" id="KW-0808">Transferase</keyword>
<dbReference type="InterPro" id="IPR029056">
    <property type="entry name" value="Ribokinase-like"/>
</dbReference>
<dbReference type="Pfam" id="PF00294">
    <property type="entry name" value="PfkB"/>
    <property type="match status" value="1"/>
</dbReference>